<comment type="catalytic activity">
    <reaction evidence="10 12">
        <text>4-(phosphooxy)-L-threonine + 2-oxoglutarate = (R)-3-hydroxy-2-oxo-4-phosphooxybutanoate + L-glutamate</text>
        <dbReference type="Rhea" id="RHEA:16573"/>
        <dbReference type="ChEBI" id="CHEBI:16810"/>
        <dbReference type="ChEBI" id="CHEBI:29985"/>
        <dbReference type="ChEBI" id="CHEBI:58452"/>
        <dbReference type="ChEBI" id="CHEBI:58538"/>
        <dbReference type="EC" id="2.6.1.52"/>
    </reaction>
</comment>
<feature type="binding site" evidence="12">
    <location>
        <position position="42"/>
    </location>
    <ligand>
        <name>L-glutamate</name>
        <dbReference type="ChEBI" id="CHEBI:29985"/>
    </ligand>
</feature>
<dbReference type="GO" id="GO:0030170">
    <property type="term" value="F:pyridoxal phosphate binding"/>
    <property type="evidence" value="ECO:0007669"/>
    <property type="project" value="UniProtKB-UniRule"/>
</dbReference>
<dbReference type="UniPathway" id="UPA00244">
    <property type="reaction ID" value="UER00311"/>
</dbReference>
<dbReference type="InterPro" id="IPR015422">
    <property type="entry name" value="PyrdxlP-dep_Trfase_small"/>
</dbReference>
<feature type="binding site" evidence="12">
    <location>
        <position position="173"/>
    </location>
    <ligand>
        <name>pyridoxal 5'-phosphate</name>
        <dbReference type="ChEBI" id="CHEBI:597326"/>
    </ligand>
</feature>
<comment type="function">
    <text evidence="12">Catalyzes the reversible conversion of 3-phosphohydroxypyruvate to phosphoserine and of 3-hydroxy-2-oxo-4-phosphonooxybutanoate to phosphohydroxythreonine.</text>
</comment>
<dbReference type="GO" id="GO:0006564">
    <property type="term" value="P:L-serine biosynthetic process"/>
    <property type="evidence" value="ECO:0007669"/>
    <property type="project" value="UniProtKB-UniRule"/>
</dbReference>
<dbReference type="AlphaFoldDB" id="A0A085GJF2"/>
<dbReference type="GO" id="GO:0008615">
    <property type="term" value="P:pyridoxine biosynthetic process"/>
    <property type="evidence" value="ECO:0007669"/>
    <property type="project" value="UniProtKB-UniRule"/>
</dbReference>
<dbReference type="Gene3D" id="3.40.640.10">
    <property type="entry name" value="Type I PLP-dependent aspartate aminotransferase-like (Major domain)"/>
    <property type="match status" value="1"/>
</dbReference>
<proteinExistence type="inferred from homology"/>
<name>A0A085GJF2_EWIA3</name>
<evidence type="ECO:0000313" key="16">
    <source>
        <dbReference type="Proteomes" id="UP000028640"/>
    </source>
</evidence>
<dbReference type="InterPro" id="IPR022278">
    <property type="entry name" value="Pser_aminoTfrase"/>
</dbReference>
<dbReference type="EC" id="2.6.1.52" evidence="12"/>
<protein>
    <recommendedName>
        <fullName evidence="12">Phosphoserine aminotransferase</fullName>
        <ecNumber evidence="12">2.6.1.52</ecNumber>
    </recommendedName>
    <alternativeName>
        <fullName evidence="12">Phosphohydroxythreonine aminotransferase</fullName>
        <shortName evidence="12">PSAT</shortName>
    </alternativeName>
</protein>
<evidence type="ECO:0000259" key="14">
    <source>
        <dbReference type="Pfam" id="PF00266"/>
    </source>
</evidence>
<dbReference type="SUPFAM" id="SSF53383">
    <property type="entry name" value="PLP-dependent transferases"/>
    <property type="match status" value="1"/>
</dbReference>
<dbReference type="NCBIfam" id="NF003764">
    <property type="entry name" value="PRK05355.1"/>
    <property type="match status" value="1"/>
</dbReference>
<evidence type="ECO:0000256" key="11">
    <source>
        <dbReference type="ARBA" id="ARBA00049007"/>
    </source>
</evidence>
<feature type="binding site" evidence="12">
    <location>
        <begin position="238"/>
        <end position="239"/>
    </location>
    <ligand>
        <name>pyridoxal 5'-phosphate</name>
        <dbReference type="ChEBI" id="CHEBI:597326"/>
    </ligand>
</feature>
<comment type="cofactor">
    <cofactor evidence="12">
        <name>pyridoxal 5'-phosphate</name>
        <dbReference type="ChEBI" id="CHEBI:597326"/>
    </cofactor>
    <text evidence="12">Binds 1 pyridoxal phosphate per subunit.</text>
</comment>
<dbReference type="GO" id="GO:0004648">
    <property type="term" value="F:O-phospho-L-serine:2-oxoglutarate aminotransferase activity"/>
    <property type="evidence" value="ECO:0007669"/>
    <property type="project" value="UniProtKB-UniRule"/>
</dbReference>
<dbReference type="HAMAP" id="MF_00160">
    <property type="entry name" value="SerC_aminotrans_5"/>
    <property type="match status" value="1"/>
</dbReference>
<keyword evidence="8 12" id="KW-0664">Pyridoxine biosynthesis</keyword>
<dbReference type="InterPro" id="IPR015424">
    <property type="entry name" value="PyrdxlP-dep_Trfase"/>
</dbReference>
<keyword evidence="12" id="KW-0963">Cytoplasm</keyword>
<evidence type="ECO:0000256" key="1">
    <source>
        <dbReference type="ARBA" id="ARBA00004915"/>
    </source>
</evidence>
<feature type="binding site" evidence="12">
    <location>
        <position position="102"/>
    </location>
    <ligand>
        <name>pyridoxal 5'-phosphate</name>
        <dbReference type="ChEBI" id="CHEBI:597326"/>
    </ligand>
</feature>
<keyword evidence="6 12" id="KW-0808">Transferase</keyword>
<comment type="catalytic activity">
    <reaction evidence="11 12 13">
        <text>O-phospho-L-serine + 2-oxoglutarate = 3-phosphooxypyruvate + L-glutamate</text>
        <dbReference type="Rhea" id="RHEA:14329"/>
        <dbReference type="ChEBI" id="CHEBI:16810"/>
        <dbReference type="ChEBI" id="CHEBI:18110"/>
        <dbReference type="ChEBI" id="CHEBI:29985"/>
        <dbReference type="ChEBI" id="CHEBI:57524"/>
        <dbReference type="EC" id="2.6.1.52"/>
    </reaction>
</comment>
<dbReference type="STRING" id="910964.GEAM_1030"/>
<accession>A0A085GJF2</accession>
<evidence type="ECO:0000256" key="9">
    <source>
        <dbReference type="ARBA" id="ARBA00023299"/>
    </source>
</evidence>
<comment type="similarity">
    <text evidence="3 12">Belongs to the class-V pyridoxal-phosphate-dependent aminotransferase family. SerC subfamily.</text>
</comment>
<dbReference type="OrthoDB" id="9809412at2"/>
<evidence type="ECO:0000256" key="5">
    <source>
        <dbReference type="ARBA" id="ARBA00022605"/>
    </source>
</evidence>
<reference evidence="15 16" key="1">
    <citation type="submission" date="2014-05" db="EMBL/GenBank/DDBJ databases">
        <title>ATOL: Assembling a taxonomically balanced genome-scale reconstruction of the evolutionary history of the Enterobacteriaceae.</title>
        <authorList>
            <person name="Plunkett G.III."/>
            <person name="Neeno-Eckwall E.C."/>
            <person name="Glasner J.D."/>
            <person name="Perna N.T."/>
        </authorList>
    </citation>
    <scope>NUCLEOTIDE SEQUENCE [LARGE SCALE GENOMIC DNA]</scope>
    <source>
        <strain evidence="15 16">ATCC 33852</strain>
    </source>
</reference>
<evidence type="ECO:0000256" key="3">
    <source>
        <dbReference type="ARBA" id="ARBA00006904"/>
    </source>
</evidence>
<dbReference type="CDD" id="cd00611">
    <property type="entry name" value="PSAT_like"/>
    <property type="match status" value="1"/>
</dbReference>
<evidence type="ECO:0000256" key="8">
    <source>
        <dbReference type="ARBA" id="ARBA00023096"/>
    </source>
</evidence>
<dbReference type="PANTHER" id="PTHR43247">
    <property type="entry name" value="PHOSPHOSERINE AMINOTRANSFERASE"/>
    <property type="match status" value="1"/>
</dbReference>
<dbReference type="Proteomes" id="UP000028640">
    <property type="component" value="Unassembled WGS sequence"/>
</dbReference>
<evidence type="ECO:0000256" key="2">
    <source>
        <dbReference type="ARBA" id="ARBA00005099"/>
    </source>
</evidence>
<comment type="subunit">
    <text evidence="12">Homodimer.</text>
</comment>
<comment type="caution">
    <text evidence="15">The sequence shown here is derived from an EMBL/GenBank/DDBJ whole genome shotgun (WGS) entry which is preliminary data.</text>
</comment>
<dbReference type="PANTHER" id="PTHR43247:SF1">
    <property type="entry name" value="PHOSPHOSERINE AMINOTRANSFERASE"/>
    <property type="match status" value="1"/>
</dbReference>
<evidence type="ECO:0000256" key="10">
    <source>
        <dbReference type="ARBA" id="ARBA00047630"/>
    </source>
</evidence>
<keyword evidence="5 12" id="KW-0028">Amino-acid biosynthesis</keyword>
<feature type="binding site" evidence="12">
    <location>
        <position position="153"/>
    </location>
    <ligand>
        <name>pyridoxal 5'-phosphate</name>
        <dbReference type="ChEBI" id="CHEBI:597326"/>
    </ligand>
</feature>
<organism evidence="15 16">
    <name type="scientific">Ewingella americana (strain ATCC 33852 / DSM 4580 / CCUG 14506 / JCM 5911 / LMG 7869 / NCTC 12157 / CDC 1468-78)</name>
    <dbReference type="NCBI Taxonomy" id="910964"/>
    <lineage>
        <taxon>Bacteria</taxon>
        <taxon>Pseudomonadati</taxon>
        <taxon>Pseudomonadota</taxon>
        <taxon>Gammaproteobacteria</taxon>
        <taxon>Enterobacterales</taxon>
        <taxon>Yersiniaceae</taxon>
        <taxon>Ewingella</taxon>
    </lineage>
</organism>
<dbReference type="eggNOG" id="COG1932">
    <property type="taxonomic scope" value="Bacteria"/>
</dbReference>
<dbReference type="InterPro" id="IPR015421">
    <property type="entry name" value="PyrdxlP-dep_Trfase_major"/>
</dbReference>
<dbReference type="UniPathway" id="UPA00135">
    <property type="reaction ID" value="UER00197"/>
</dbReference>
<dbReference type="Gene3D" id="3.90.1150.10">
    <property type="entry name" value="Aspartate Aminotransferase, domain 1"/>
    <property type="match status" value="1"/>
</dbReference>
<dbReference type="EMBL" id="JMPJ01000033">
    <property type="protein sequence ID" value="KFC83847.1"/>
    <property type="molecule type" value="Genomic_DNA"/>
</dbReference>
<evidence type="ECO:0000256" key="6">
    <source>
        <dbReference type="ARBA" id="ARBA00022679"/>
    </source>
</evidence>
<dbReference type="GeneID" id="78379372"/>
<dbReference type="RefSeq" id="WP_034789181.1">
    <property type="nucleotide sequence ID" value="NZ_JMPJ01000033.1"/>
</dbReference>
<gene>
    <name evidence="12 15" type="primary">serC</name>
    <name evidence="15" type="ORF">GEAM_1030</name>
</gene>
<dbReference type="FunFam" id="3.90.1150.10:FF:000006">
    <property type="entry name" value="Phosphoserine aminotransferase"/>
    <property type="match status" value="1"/>
</dbReference>
<comment type="pathway">
    <text evidence="2 12 13">Amino-acid biosynthesis; L-serine biosynthesis; L-serine from 3-phospho-D-glycerate: step 2/3.</text>
</comment>
<keyword evidence="4 12" id="KW-0032">Aminotransferase</keyword>
<dbReference type="NCBIfam" id="TIGR01364">
    <property type="entry name" value="serC_1"/>
    <property type="match status" value="1"/>
</dbReference>
<comment type="caution">
    <text evidence="12">Lacks conserved residue(s) required for the propagation of feature annotation.</text>
</comment>
<evidence type="ECO:0000256" key="12">
    <source>
        <dbReference type="HAMAP-Rule" id="MF_00160"/>
    </source>
</evidence>
<evidence type="ECO:0000256" key="7">
    <source>
        <dbReference type="ARBA" id="ARBA00022898"/>
    </source>
</evidence>
<dbReference type="InterPro" id="IPR020578">
    <property type="entry name" value="Aminotrans_V_PyrdxlP_BS"/>
</dbReference>
<dbReference type="Pfam" id="PF00266">
    <property type="entry name" value="Aminotran_5"/>
    <property type="match status" value="1"/>
</dbReference>
<keyword evidence="9 12" id="KW-0718">Serine biosynthesis</keyword>
<evidence type="ECO:0000256" key="13">
    <source>
        <dbReference type="RuleBase" id="RU004505"/>
    </source>
</evidence>
<keyword evidence="7 12" id="KW-0663">Pyridoxal phosphate</keyword>
<dbReference type="PROSITE" id="PS00595">
    <property type="entry name" value="AA_TRANSFER_CLASS_5"/>
    <property type="match status" value="1"/>
</dbReference>
<evidence type="ECO:0000313" key="15">
    <source>
        <dbReference type="EMBL" id="KFC83847.1"/>
    </source>
</evidence>
<comment type="pathway">
    <text evidence="1 12">Cofactor biosynthesis; pyridoxine 5'-phosphate biosynthesis; pyridoxine 5'-phosphate from D-erythrose 4-phosphate: step 3/5.</text>
</comment>
<keyword evidence="16" id="KW-1185">Reference proteome</keyword>
<feature type="binding site" evidence="12">
    <location>
        <begin position="76"/>
        <end position="77"/>
    </location>
    <ligand>
        <name>pyridoxal 5'-phosphate</name>
        <dbReference type="ChEBI" id="CHEBI:597326"/>
    </ligand>
</feature>
<feature type="domain" description="Aminotransferase class V" evidence="14">
    <location>
        <begin position="4"/>
        <end position="349"/>
    </location>
</feature>
<dbReference type="InterPro" id="IPR000192">
    <property type="entry name" value="Aminotrans_V_dom"/>
</dbReference>
<comment type="subcellular location">
    <subcellularLocation>
        <location evidence="12">Cytoplasm</location>
    </subcellularLocation>
</comment>
<feature type="modified residue" description="N6-(pyridoxal phosphate)lysine" evidence="12">
    <location>
        <position position="197"/>
    </location>
</feature>
<evidence type="ECO:0000256" key="4">
    <source>
        <dbReference type="ARBA" id="ARBA00022576"/>
    </source>
</evidence>
<dbReference type="GO" id="GO:0005737">
    <property type="term" value="C:cytoplasm"/>
    <property type="evidence" value="ECO:0007669"/>
    <property type="project" value="UniProtKB-SubCell"/>
</dbReference>
<dbReference type="PIRSF" id="PIRSF000525">
    <property type="entry name" value="SerC"/>
    <property type="match status" value="1"/>
</dbReference>
<dbReference type="FunFam" id="3.40.640.10:FF:000010">
    <property type="entry name" value="Phosphoserine aminotransferase"/>
    <property type="match status" value="1"/>
</dbReference>
<feature type="binding site" evidence="12">
    <location>
        <position position="196"/>
    </location>
    <ligand>
        <name>pyridoxal 5'-phosphate</name>
        <dbReference type="ChEBI" id="CHEBI:597326"/>
    </ligand>
</feature>
<sequence>MTQVYNFSAGPAMIPAEVLRRAQQELCDWHGLGTSVMEISHRSKEFIQVAEESERDIRELMNIPSNYKVLFCHGGARAQFAAIPLNLLGDKTSADYIDGGYWAHSAVNEAQKYCTPNVIDVTTTVDGKRGILPMSQWALNKDAAYVHYCPNETIDGVAIDEVPDFGDKIVIADYSSSILSRPVDVSRFGVIYAGAQKNIGPAGLTLVIVREDLLGRARKELPSILDYTVLAENDSMFNTPPTFAWYLSGMVFKWLKEQGGLVAMEQRNRAKAELLYGTIDRSDFYRNEVAQANRSWMNVPFQMADASLDKLFLEQSQKAGLHALKGHRVVGGMRASIYNAMPIEGVKALTDFMADFEKSHG</sequence>